<evidence type="ECO:0000256" key="1">
    <source>
        <dbReference type="ARBA" id="ARBA00004635"/>
    </source>
</evidence>
<comment type="similarity">
    <text evidence="2">Belongs to the NlpA lipoprotein family.</text>
</comment>
<evidence type="ECO:0000256" key="8">
    <source>
        <dbReference type="SAM" id="SignalP"/>
    </source>
</evidence>
<keyword evidence="4" id="KW-0472">Membrane</keyword>
<keyword evidence="10" id="KW-1185">Reference proteome</keyword>
<dbReference type="AlphaFoldDB" id="A0A177ICJ4"/>
<reference evidence="10" key="1">
    <citation type="submission" date="2016-02" db="EMBL/GenBank/DDBJ databases">
        <authorList>
            <person name="Kaur G."/>
            <person name="Nair G.R."/>
            <person name="Mayilraj S."/>
        </authorList>
    </citation>
    <scope>NUCLEOTIDE SEQUENCE [LARGE SCALE GENOMIC DNA]</scope>
    <source>
        <strain evidence="10">GA-15</strain>
    </source>
</reference>
<evidence type="ECO:0000256" key="4">
    <source>
        <dbReference type="ARBA" id="ARBA00023136"/>
    </source>
</evidence>
<dbReference type="EMBL" id="LSTQ01000024">
    <property type="protein sequence ID" value="OAH26001.1"/>
    <property type="molecule type" value="Genomic_DNA"/>
</dbReference>
<dbReference type="GO" id="GO:0016020">
    <property type="term" value="C:membrane"/>
    <property type="evidence" value="ECO:0007669"/>
    <property type="project" value="UniProtKB-SubCell"/>
</dbReference>
<feature type="region of interest" description="Disordered" evidence="7">
    <location>
        <begin position="24"/>
        <end position="46"/>
    </location>
</feature>
<evidence type="ECO:0000256" key="2">
    <source>
        <dbReference type="ARBA" id="ARBA00008973"/>
    </source>
</evidence>
<protein>
    <submittedName>
        <fullName evidence="9">Methionine ABC transporter substrate-binding protein</fullName>
    </submittedName>
</protein>
<keyword evidence="6" id="KW-0449">Lipoprotein</keyword>
<feature type="signal peptide" evidence="8">
    <location>
        <begin position="1"/>
        <end position="22"/>
    </location>
</feature>
<evidence type="ECO:0000256" key="5">
    <source>
        <dbReference type="ARBA" id="ARBA00023139"/>
    </source>
</evidence>
<sequence length="300" mass="32172">MQIRRVLAATSAAVIAATGLVACSSDSSDSASGDSESSEQDGPIRVGTTDAAKKAWAVLEEQAEAAGLDIEIENFADYSTPNQALEQGQLDTNNFQHLKFLAEYNVGNDSDLTPIVATEIIPLALFWKDHDSLDGIEGESIAIPNDPSNQGRAINVLVQADLITLKEEGLVTPTPADIDTEASKVQITPVDAAQTPSAYGEGTPAIINNSFLDRAGIDPNLAVFQDDPNSPEAEPYINAFVVRAEDADNETIKKLAELWHSPEVQAAVDEDAKGTSVQVERTQEELQEILDRLEEAERNS</sequence>
<comment type="subcellular location">
    <subcellularLocation>
        <location evidence="1">Membrane</location>
        <topology evidence="1">Lipid-anchor</topology>
    </subcellularLocation>
</comment>
<gene>
    <name evidence="9" type="ORF">AYJ05_00660</name>
</gene>
<keyword evidence="3 8" id="KW-0732">Signal</keyword>
<dbReference type="SUPFAM" id="SSF53850">
    <property type="entry name" value="Periplasmic binding protein-like II"/>
    <property type="match status" value="1"/>
</dbReference>
<dbReference type="Pfam" id="PF03180">
    <property type="entry name" value="Lipoprotein_9"/>
    <property type="match status" value="1"/>
</dbReference>
<dbReference type="OrthoDB" id="9812878at2"/>
<evidence type="ECO:0000256" key="7">
    <source>
        <dbReference type="SAM" id="MobiDB-lite"/>
    </source>
</evidence>
<name>A0A177ICJ4_9CORY</name>
<dbReference type="Gene3D" id="3.40.190.10">
    <property type="entry name" value="Periplasmic binding protein-like II"/>
    <property type="match status" value="2"/>
</dbReference>
<dbReference type="STRING" id="1705.CA21670_02145"/>
<keyword evidence="5" id="KW-0564">Palmitate</keyword>
<evidence type="ECO:0000313" key="10">
    <source>
        <dbReference type="Proteomes" id="UP000076947"/>
    </source>
</evidence>
<dbReference type="InterPro" id="IPR004872">
    <property type="entry name" value="Lipoprotein_NlpA"/>
</dbReference>
<organism evidence="9 10">
    <name type="scientific">Corynebacterium stationis</name>
    <dbReference type="NCBI Taxonomy" id="1705"/>
    <lineage>
        <taxon>Bacteria</taxon>
        <taxon>Bacillati</taxon>
        <taxon>Actinomycetota</taxon>
        <taxon>Actinomycetes</taxon>
        <taxon>Mycobacteriales</taxon>
        <taxon>Corynebacteriaceae</taxon>
        <taxon>Corynebacterium</taxon>
    </lineage>
</organism>
<evidence type="ECO:0000313" key="9">
    <source>
        <dbReference type="EMBL" id="OAH26001.1"/>
    </source>
</evidence>
<evidence type="ECO:0000256" key="6">
    <source>
        <dbReference type="ARBA" id="ARBA00023288"/>
    </source>
</evidence>
<comment type="caution">
    <text evidence="9">The sequence shown here is derived from an EMBL/GenBank/DDBJ whole genome shotgun (WGS) entry which is preliminary data.</text>
</comment>
<dbReference type="PROSITE" id="PS51257">
    <property type="entry name" value="PROKAR_LIPOPROTEIN"/>
    <property type="match status" value="1"/>
</dbReference>
<accession>A0A177ICJ4</accession>
<dbReference type="PANTHER" id="PTHR30429">
    <property type="entry name" value="D-METHIONINE-BINDING LIPOPROTEIN METQ"/>
    <property type="match status" value="1"/>
</dbReference>
<dbReference type="PANTHER" id="PTHR30429:SF3">
    <property type="entry name" value="LIPOPROTEIN"/>
    <property type="match status" value="1"/>
</dbReference>
<dbReference type="Proteomes" id="UP000076947">
    <property type="component" value="Unassembled WGS sequence"/>
</dbReference>
<dbReference type="RefSeq" id="WP_066840298.1">
    <property type="nucleotide sequence ID" value="NZ_CAJFGC010000037.1"/>
</dbReference>
<feature type="compositionally biased region" description="Low complexity" evidence="7">
    <location>
        <begin position="24"/>
        <end position="35"/>
    </location>
</feature>
<evidence type="ECO:0000256" key="3">
    <source>
        <dbReference type="ARBA" id="ARBA00022729"/>
    </source>
</evidence>
<feature type="chain" id="PRO_5008063751" evidence="8">
    <location>
        <begin position="23"/>
        <end position="300"/>
    </location>
</feature>
<proteinExistence type="inferred from homology"/>